<dbReference type="PANTHER" id="PTHR34982">
    <property type="entry name" value="YOP PROTEINS TRANSLOCATION PROTEIN L"/>
    <property type="match status" value="1"/>
</dbReference>
<reference evidence="10" key="1">
    <citation type="submission" date="2020-09" db="EMBL/GenBank/DDBJ databases">
        <title>Pelobacter alkaliphilus sp. nov., a novel anaerobic arsenate-reducing bacterium from terrestrial mud volcano.</title>
        <authorList>
            <person name="Khomyakova M.A."/>
            <person name="Merkel A.Y."/>
            <person name="Slobodkin A.I."/>
        </authorList>
    </citation>
    <scope>NUCLEOTIDE SEQUENCE</scope>
    <source>
        <strain evidence="10">M08fum</strain>
    </source>
</reference>
<dbReference type="Proteomes" id="UP000632828">
    <property type="component" value="Unassembled WGS sequence"/>
</dbReference>
<dbReference type="EMBL" id="JACWUN010000006">
    <property type="protein sequence ID" value="MBD1400426.1"/>
    <property type="molecule type" value="Genomic_DNA"/>
</dbReference>
<evidence type="ECO:0000313" key="11">
    <source>
        <dbReference type="Proteomes" id="UP000632828"/>
    </source>
</evidence>
<dbReference type="Pfam" id="PF02108">
    <property type="entry name" value="FliH"/>
    <property type="match status" value="1"/>
</dbReference>
<evidence type="ECO:0000256" key="1">
    <source>
        <dbReference type="ARBA" id="ARBA00003041"/>
    </source>
</evidence>
<evidence type="ECO:0000256" key="4">
    <source>
        <dbReference type="ARBA" id="ARBA00022448"/>
    </source>
</evidence>
<dbReference type="SUPFAM" id="SSF160527">
    <property type="entry name" value="V-type ATPase subunit E-like"/>
    <property type="match status" value="1"/>
</dbReference>
<keyword evidence="4" id="KW-0813">Transport</keyword>
<dbReference type="GO" id="GO:0044781">
    <property type="term" value="P:bacterial-type flagellum organization"/>
    <property type="evidence" value="ECO:0007669"/>
    <property type="project" value="UniProtKB-KW"/>
</dbReference>
<organism evidence="10 11">
    <name type="scientific">Pelovirga terrestris</name>
    <dbReference type="NCBI Taxonomy" id="2771352"/>
    <lineage>
        <taxon>Bacteria</taxon>
        <taxon>Pseudomonadati</taxon>
        <taxon>Thermodesulfobacteriota</taxon>
        <taxon>Desulfuromonadia</taxon>
        <taxon>Geobacterales</taxon>
        <taxon>Geobacteraceae</taxon>
        <taxon>Pelovirga</taxon>
    </lineage>
</organism>
<keyword evidence="10" id="KW-0969">Cilium</keyword>
<gene>
    <name evidence="10" type="ORF">ICT70_07060</name>
</gene>
<feature type="domain" description="Flagellar assembly protein FliH/Type III secretion system HrpE" evidence="9">
    <location>
        <begin position="88"/>
        <end position="213"/>
    </location>
</feature>
<dbReference type="GO" id="GO:0005829">
    <property type="term" value="C:cytosol"/>
    <property type="evidence" value="ECO:0007669"/>
    <property type="project" value="TreeGrafter"/>
</dbReference>
<keyword evidence="11" id="KW-1185">Reference proteome</keyword>
<dbReference type="InterPro" id="IPR018035">
    <property type="entry name" value="Flagellar_FliH/T3SS_HrpE"/>
</dbReference>
<comment type="caution">
    <text evidence="10">The sequence shown here is derived from an EMBL/GenBank/DDBJ whole genome shotgun (WGS) entry which is preliminary data.</text>
</comment>
<name>A0A8J6UR26_9BACT</name>
<dbReference type="InterPro" id="IPR051472">
    <property type="entry name" value="T3SS_Stator/FliH"/>
</dbReference>
<evidence type="ECO:0000256" key="8">
    <source>
        <dbReference type="SAM" id="Coils"/>
    </source>
</evidence>
<evidence type="ECO:0000256" key="2">
    <source>
        <dbReference type="ARBA" id="ARBA00006602"/>
    </source>
</evidence>
<evidence type="ECO:0000256" key="3">
    <source>
        <dbReference type="ARBA" id="ARBA00016507"/>
    </source>
</evidence>
<dbReference type="PANTHER" id="PTHR34982:SF1">
    <property type="entry name" value="FLAGELLAR ASSEMBLY PROTEIN FLIH"/>
    <property type="match status" value="1"/>
</dbReference>
<protein>
    <recommendedName>
        <fullName evidence="3">Flagellar assembly protein FliH</fullName>
    </recommendedName>
</protein>
<keyword evidence="7" id="KW-1006">Bacterial flagellum protein export</keyword>
<keyword evidence="10" id="KW-0282">Flagellum</keyword>
<sequence length="227" mass="24073">MSLSKIYRGAEAADVREFHFSSFGEDGAITSAAHAFVVDQPVKAKVPATSSAPSSAAAALTKKDVDEAYARGQQDAMKAAAARLESSAQALAATLKQVDQLRAQMAENSRDDMLRLVMAIAEQIIRREVSVHADIINQVIAEALTVSVRADHYRIKVNPADLAAVNEHKPLFLASISGLKNLMVEADPAVTAGGCQIESDLGTVDATLETQLAAIRQALQETMTGNS</sequence>
<evidence type="ECO:0000256" key="6">
    <source>
        <dbReference type="ARBA" id="ARBA00022927"/>
    </source>
</evidence>
<keyword evidence="5" id="KW-1005">Bacterial flagellum biogenesis</keyword>
<dbReference type="GO" id="GO:0015031">
    <property type="term" value="P:protein transport"/>
    <property type="evidence" value="ECO:0007669"/>
    <property type="project" value="UniProtKB-KW"/>
</dbReference>
<comment type="function">
    <text evidence="1">Needed for flagellar regrowth and assembly.</text>
</comment>
<keyword evidence="6" id="KW-0653">Protein transport</keyword>
<evidence type="ECO:0000256" key="7">
    <source>
        <dbReference type="ARBA" id="ARBA00023225"/>
    </source>
</evidence>
<keyword evidence="10" id="KW-0966">Cell projection</keyword>
<evidence type="ECO:0000259" key="9">
    <source>
        <dbReference type="Pfam" id="PF02108"/>
    </source>
</evidence>
<proteinExistence type="inferred from homology"/>
<feature type="coiled-coil region" evidence="8">
    <location>
        <begin position="84"/>
        <end position="111"/>
    </location>
</feature>
<evidence type="ECO:0000256" key="5">
    <source>
        <dbReference type="ARBA" id="ARBA00022795"/>
    </source>
</evidence>
<evidence type="ECO:0000313" key="10">
    <source>
        <dbReference type="EMBL" id="MBD1400426.1"/>
    </source>
</evidence>
<keyword evidence="8" id="KW-0175">Coiled coil</keyword>
<comment type="similarity">
    <text evidence="2">Belongs to the FliH family.</text>
</comment>
<dbReference type="RefSeq" id="WP_191154911.1">
    <property type="nucleotide sequence ID" value="NZ_JACWUN010000006.1"/>
</dbReference>
<accession>A0A8J6UR26</accession>
<dbReference type="AlphaFoldDB" id="A0A8J6UR26"/>